<dbReference type="InterPro" id="IPR031311">
    <property type="entry name" value="CHIT_BIND_RR_consensus"/>
</dbReference>
<evidence type="ECO:0008006" key="2">
    <source>
        <dbReference type="Google" id="ProtNLM"/>
    </source>
</evidence>
<dbReference type="GO" id="GO:0042302">
    <property type="term" value="F:structural constituent of cuticle"/>
    <property type="evidence" value="ECO:0007669"/>
    <property type="project" value="UniProtKB-UniRule"/>
</dbReference>
<dbReference type="PANTHER" id="PTHR12236">
    <property type="entry name" value="STRUCTURAL CONTITUENT OF CUTICLE"/>
    <property type="match status" value="1"/>
</dbReference>
<dbReference type="VEuPathDB" id="VectorBase:MDOA007923"/>
<accession>A0A1I8MS89</accession>
<organism evidence="1">
    <name type="scientific">Musca domestica</name>
    <name type="common">House fly</name>
    <dbReference type="NCBI Taxonomy" id="7370"/>
    <lineage>
        <taxon>Eukaryota</taxon>
        <taxon>Metazoa</taxon>
        <taxon>Ecdysozoa</taxon>
        <taxon>Arthropoda</taxon>
        <taxon>Hexapoda</taxon>
        <taxon>Insecta</taxon>
        <taxon>Pterygota</taxon>
        <taxon>Neoptera</taxon>
        <taxon>Endopterygota</taxon>
        <taxon>Diptera</taxon>
        <taxon>Brachycera</taxon>
        <taxon>Muscomorpha</taxon>
        <taxon>Muscoidea</taxon>
        <taxon>Muscidae</taxon>
        <taxon>Musca</taxon>
    </lineage>
</organism>
<dbReference type="EnsemblMetazoa" id="MDOA007923-RB">
    <property type="protein sequence ID" value="MDOA007923-PB"/>
    <property type="gene ID" value="MDOA007923"/>
</dbReference>
<dbReference type="PANTHER" id="PTHR12236:SF76">
    <property type="entry name" value="ADULT-SPECIFIC CUTICULAR PROTEIN ACP-20-LIKE PROTEIN"/>
    <property type="match status" value="1"/>
</dbReference>
<dbReference type="AlphaFoldDB" id="A0A1I8MS89"/>
<dbReference type="Pfam" id="PF00379">
    <property type="entry name" value="Chitin_bind_4"/>
    <property type="match status" value="1"/>
</dbReference>
<dbReference type="STRING" id="7370.A0A1I8MS89"/>
<dbReference type="GO" id="GO:0031012">
    <property type="term" value="C:extracellular matrix"/>
    <property type="evidence" value="ECO:0007669"/>
    <property type="project" value="TreeGrafter"/>
</dbReference>
<dbReference type="PROSITE" id="PS00233">
    <property type="entry name" value="CHIT_BIND_RR_1"/>
    <property type="match status" value="1"/>
</dbReference>
<dbReference type="PRINTS" id="PR00947">
    <property type="entry name" value="CUTICLE"/>
</dbReference>
<protein>
    <recommendedName>
        <fullName evidence="2">Cuticle protein</fullName>
    </recommendedName>
</protein>
<dbReference type="GO" id="GO:0005615">
    <property type="term" value="C:extracellular space"/>
    <property type="evidence" value="ECO:0007669"/>
    <property type="project" value="TreeGrafter"/>
</dbReference>
<evidence type="ECO:0000313" key="1">
    <source>
        <dbReference type="EnsemblMetazoa" id="MDOA007923-PB"/>
    </source>
</evidence>
<dbReference type="PROSITE" id="PS51155">
    <property type="entry name" value="CHIT_BIND_RR_2"/>
    <property type="match status" value="1"/>
</dbReference>
<proteinExistence type="predicted"/>
<sequence length="170" mass="18097">MKFLSIGSFLALSGLAAAGSLHHGGASSYSTVVNHGDGYHGHGWSRHGGAGYGGHGGVSYSHGSAGYDYHSYPQYQFEYGVQDSKTGDNKNQWEQRDGDNVKGSYTLKEADGTTRVVDYHADGHHGFNAVVKKLGQANHAESYHSHGGWKGAYGGHGYGHATSYAKVNLH</sequence>
<dbReference type="InterPro" id="IPR051217">
    <property type="entry name" value="Insect_Cuticle_Struc_Prot"/>
</dbReference>
<name>A0A1I8MS89_MUSDO</name>
<dbReference type="VEuPathDB" id="VectorBase:MDOMA2_017999"/>
<reference evidence="1" key="1">
    <citation type="submission" date="2020-05" db="UniProtKB">
        <authorList>
            <consortium name="EnsemblMetazoa"/>
        </authorList>
    </citation>
    <scope>IDENTIFICATION</scope>
    <source>
        <strain evidence="1">Aabys</strain>
    </source>
</reference>
<dbReference type="InterPro" id="IPR000618">
    <property type="entry name" value="Insect_cuticle"/>
</dbReference>